<gene>
    <name evidence="7" type="ORF">EFY79_16350</name>
</gene>
<dbReference type="AlphaFoldDB" id="A0A3M9N8Y8"/>
<proteinExistence type="inferred from homology"/>
<dbReference type="PANTHER" id="PTHR43133">
    <property type="entry name" value="RNA POLYMERASE ECF-TYPE SIGMA FACTO"/>
    <property type="match status" value="1"/>
</dbReference>
<dbReference type="GO" id="GO:0006352">
    <property type="term" value="P:DNA-templated transcription initiation"/>
    <property type="evidence" value="ECO:0007669"/>
    <property type="project" value="InterPro"/>
</dbReference>
<dbReference type="EMBL" id="RJJR01000014">
    <property type="protein sequence ID" value="RNI34264.1"/>
    <property type="molecule type" value="Genomic_DNA"/>
</dbReference>
<protein>
    <submittedName>
        <fullName evidence="7">Sigma-70 family RNA polymerase sigma factor</fullName>
    </submittedName>
</protein>
<evidence type="ECO:0000313" key="7">
    <source>
        <dbReference type="EMBL" id="RNI34264.1"/>
    </source>
</evidence>
<feature type="domain" description="RNA polymerase sigma factor 70 region 4 type 2" evidence="6">
    <location>
        <begin position="124"/>
        <end position="175"/>
    </location>
</feature>
<keyword evidence="2" id="KW-0805">Transcription regulation</keyword>
<organism evidence="7 8">
    <name type="scientific">Hanamia caeni</name>
    <dbReference type="NCBI Taxonomy" id="2294116"/>
    <lineage>
        <taxon>Bacteria</taxon>
        <taxon>Pseudomonadati</taxon>
        <taxon>Bacteroidota</taxon>
        <taxon>Chitinophagia</taxon>
        <taxon>Chitinophagales</taxon>
        <taxon>Chitinophagaceae</taxon>
        <taxon>Hanamia</taxon>
    </lineage>
</organism>
<dbReference type="Gene3D" id="1.10.10.10">
    <property type="entry name" value="Winged helix-like DNA-binding domain superfamily/Winged helix DNA-binding domain"/>
    <property type="match status" value="1"/>
</dbReference>
<dbReference type="InterPro" id="IPR039425">
    <property type="entry name" value="RNA_pol_sigma-70-like"/>
</dbReference>
<dbReference type="Pfam" id="PF04542">
    <property type="entry name" value="Sigma70_r2"/>
    <property type="match status" value="1"/>
</dbReference>
<comment type="caution">
    <text evidence="7">The sequence shown here is derived from an EMBL/GenBank/DDBJ whole genome shotgun (WGS) entry which is preliminary data.</text>
</comment>
<evidence type="ECO:0000259" key="5">
    <source>
        <dbReference type="Pfam" id="PF04542"/>
    </source>
</evidence>
<dbReference type="OrthoDB" id="9780326at2"/>
<keyword evidence="3" id="KW-0731">Sigma factor</keyword>
<dbReference type="InterPro" id="IPR036388">
    <property type="entry name" value="WH-like_DNA-bd_sf"/>
</dbReference>
<dbReference type="CDD" id="cd06171">
    <property type="entry name" value="Sigma70_r4"/>
    <property type="match status" value="1"/>
</dbReference>
<evidence type="ECO:0000256" key="4">
    <source>
        <dbReference type="ARBA" id="ARBA00023163"/>
    </source>
</evidence>
<dbReference type="Pfam" id="PF08281">
    <property type="entry name" value="Sigma70_r4_2"/>
    <property type="match status" value="1"/>
</dbReference>
<dbReference type="InterPro" id="IPR013324">
    <property type="entry name" value="RNA_pol_sigma_r3/r4-like"/>
</dbReference>
<evidence type="ECO:0000256" key="1">
    <source>
        <dbReference type="ARBA" id="ARBA00010641"/>
    </source>
</evidence>
<comment type="similarity">
    <text evidence="1">Belongs to the sigma-70 factor family. ECF subfamily.</text>
</comment>
<reference evidence="7 8" key="1">
    <citation type="submission" date="2018-11" db="EMBL/GenBank/DDBJ databases">
        <title>Draft genome sequence of Ferruginibacter sp. BO-59.</title>
        <authorList>
            <person name="Im W.T."/>
        </authorList>
    </citation>
    <scope>NUCLEOTIDE SEQUENCE [LARGE SCALE GENOMIC DNA]</scope>
    <source>
        <strain evidence="7 8">BO-59</strain>
    </source>
</reference>
<evidence type="ECO:0000256" key="2">
    <source>
        <dbReference type="ARBA" id="ARBA00023015"/>
    </source>
</evidence>
<sequence length="193" mass="22940">MDKLNDLDYINLVKDGNTSAYAILVDRYKDFVFNLSLKMLQQREEAEEAAQDTFIKIFKSLQSFKGESKFSTWLYKVTYNNCLDRLKKQKKNRLFLELNEFTEREVRSIMSAVETIEEVERKKMVQECIASLDEEDRFLVTLYYFHENSLKEISQIMKINENNLKIKLYRARKKLAGLFKLKIEPEIIDGYGK</sequence>
<accession>A0A3M9N8Y8</accession>
<dbReference type="RefSeq" id="WP_123121805.1">
    <property type="nucleotide sequence ID" value="NZ_RJJR01000014.1"/>
</dbReference>
<dbReference type="Gene3D" id="1.10.1740.10">
    <property type="match status" value="1"/>
</dbReference>
<dbReference type="InterPro" id="IPR007627">
    <property type="entry name" value="RNA_pol_sigma70_r2"/>
</dbReference>
<dbReference type="PANTHER" id="PTHR43133:SF51">
    <property type="entry name" value="RNA POLYMERASE SIGMA FACTOR"/>
    <property type="match status" value="1"/>
</dbReference>
<dbReference type="Proteomes" id="UP000267223">
    <property type="component" value="Unassembled WGS sequence"/>
</dbReference>
<keyword evidence="8" id="KW-1185">Reference proteome</keyword>
<name>A0A3M9N8Y8_9BACT</name>
<feature type="domain" description="RNA polymerase sigma-70 region 2" evidence="5">
    <location>
        <begin position="24"/>
        <end position="91"/>
    </location>
</feature>
<dbReference type="InterPro" id="IPR013325">
    <property type="entry name" value="RNA_pol_sigma_r2"/>
</dbReference>
<evidence type="ECO:0000256" key="3">
    <source>
        <dbReference type="ARBA" id="ARBA00023082"/>
    </source>
</evidence>
<dbReference type="InterPro" id="IPR014284">
    <property type="entry name" value="RNA_pol_sigma-70_dom"/>
</dbReference>
<evidence type="ECO:0000313" key="8">
    <source>
        <dbReference type="Proteomes" id="UP000267223"/>
    </source>
</evidence>
<dbReference type="SUPFAM" id="SSF88659">
    <property type="entry name" value="Sigma3 and sigma4 domains of RNA polymerase sigma factors"/>
    <property type="match status" value="1"/>
</dbReference>
<dbReference type="NCBIfam" id="TIGR02937">
    <property type="entry name" value="sigma70-ECF"/>
    <property type="match status" value="1"/>
</dbReference>
<keyword evidence="4" id="KW-0804">Transcription</keyword>
<dbReference type="GO" id="GO:0016987">
    <property type="term" value="F:sigma factor activity"/>
    <property type="evidence" value="ECO:0007669"/>
    <property type="project" value="UniProtKB-KW"/>
</dbReference>
<dbReference type="SUPFAM" id="SSF88946">
    <property type="entry name" value="Sigma2 domain of RNA polymerase sigma factors"/>
    <property type="match status" value="1"/>
</dbReference>
<dbReference type="GO" id="GO:0003677">
    <property type="term" value="F:DNA binding"/>
    <property type="evidence" value="ECO:0007669"/>
    <property type="project" value="InterPro"/>
</dbReference>
<dbReference type="InterPro" id="IPR013249">
    <property type="entry name" value="RNA_pol_sigma70_r4_t2"/>
</dbReference>
<evidence type="ECO:0000259" key="6">
    <source>
        <dbReference type="Pfam" id="PF08281"/>
    </source>
</evidence>